<dbReference type="OrthoDB" id="6507650at2759"/>
<dbReference type="OMA" id="IMRIASM"/>
<gene>
    <name evidence="3" type="ORF">HPB48_016851</name>
</gene>
<feature type="coiled-coil region" evidence="1">
    <location>
        <begin position="5"/>
        <end position="32"/>
    </location>
</feature>
<evidence type="ECO:0000259" key="2">
    <source>
        <dbReference type="Pfam" id="PF25298"/>
    </source>
</evidence>
<feature type="domain" description="FP protein C-terminal" evidence="2">
    <location>
        <begin position="128"/>
        <end position="179"/>
    </location>
</feature>
<dbReference type="AlphaFoldDB" id="A0A9J6FSL1"/>
<proteinExistence type="predicted"/>
<dbReference type="VEuPathDB" id="VectorBase:HLOH_042387"/>
<accession>A0A9J6FSL1</accession>
<comment type="caution">
    <text evidence="3">The sequence shown here is derived from an EMBL/GenBank/DDBJ whole genome shotgun (WGS) entry which is preliminary data.</text>
</comment>
<evidence type="ECO:0000313" key="3">
    <source>
        <dbReference type="EMBL" id="KAH9365763.1"/>
    </source>
</evidence>
<keyword evidence="4" id="KW-1185">Reference proteome</keyword>
<protein>
    <recommendedName>
        <fullName evidence="2">FP protein C-terminal domain-containing protein</fullName>
    </recommendedName>
</protein>
<dbReference type="Pfam" id="PF25298">
    <property type="entry name" value="Baculo_FP_2nd"/>
    <property type="match status" value="1"/>
</dbReference>
<organism evidence="3 4">
    <name type="scientific">Haemaphysalis longicornis</name>
    <name type="common">Bush tick</name>
    <dbReference type="NCBI Taxonomy" id="44386"/>
    <lineage>
        <taxon>Eukaryota</taxon>
        <taxon>Metazoa</taxon>
        <taxon>Ecdysozoa</taxon>
        <taxon>Arthropoda</taxon>
        <taxon>Chelicerata</taxon>
        <taxon>Arachnida</taxon>
        <taxon>Acari</taxon>
        <taxon>Parasitiformes</taxon>
        <taxon>Ixodida</taxon>
        <taxon>Ixodoidea</taxon>
        <taxon>Ixodidae</taxon>
        <taxon>Haemaphysalinae</taxon>
        <taxon>Haemaphysalis</taxon>
    </lineage>
</organism>
<name>A0A9J6FSL1_HAELO</name>
<evidence type="ECO:0000256" key="1">
    <source>
        <dbReference type="SAM" id="Coils"/>
    </source>
</evidence>
<dbReference type="EMBL" id="JABSTR010000003">
    <property type="protein sequence ID" value="KAH9365763.1"/>
    <property type="molecule type" value="Genomic_DNA"/>
</dbReference>
<keyword evidence="1" id="KW-0175">Coiled coil</keyword>
<dbReference type="Proteomes" id="UP000821853">
    <property type="component" value="Unassembled WGS sequence"/>
</dbReference>
<dbReference type="InterPro" id="IPR057251">
    <property type="entry name" value="FP_C"/>
</dbReference>
<sequence>MKHDMKKLIERNRELELENSQLNSRLNELEQYQRLNNIEIKGLPDNCDELAAVKLIGTKLGEPLDVHDIDLCHKIRIPNSVQKNVIVRFTRRSKRNEILAKARKARLTTESLGFDGTSKPVFLNEHLTPKNKQLLGAAVARKKEVGWKFVWTAEGKILARRGESTPIMRIASMSDVERMPTGN</sequence>
<evidence type="ECO:0000313" key="4">
    <source>
        <dbReference type="Proteomes" id="UP000821853"/>
    </source>
</evidence>
<reference evidence="3 4" key="1">
    <citation type="journal article" date="2020" name="Cell">
        <title>Large-Scale Comparative Analyses of Tick Genomes Elucidate Their Genetic Diversity and Vector Capacities.</title>
        <authorList>
            <consortium name="Tick Genome and Microbiome Consortium (TIGMIC)"/>
            <person name="Jia N."/>
            <person name="Wang J."/>
            <person name="Shi W."/>
            <person name="Du L."/>
            <person name="Sun Y."/>
            <person name="Zhan W."/>
            <person name="Jiang J.F."/>
            <person name="Wang Q."/>
            <person name="Zhang B."/>
            <person name="Ji P."/>
            <person name="Bell-Sakyi L."/>
            <person name="Cui X.M."/>
            <person name="Yuan T.T."/>
            <person name="Jiang B.G."/>
            <person name="Yang W.F."/>
            <person name="Lam T.T."/>
            <person name="Chang Q.C."/>
            <person name="Ding S.J."/>
            <person name="Wang X.J."/>
            <person name="Zhu J.G."/>
            <person name="Ruan X.D."/>
            <person name="Zhao L."/>
            <person name="Wei J.T."/>
            <person name="Ye R.Z."/>
            <person name="Que T.C."/>
            <person name="Du C.H."/>
            <person name="Zhou Y.H."/>
            <person name="Cheng J.X."/>
            <person name="Dai P.F."/>
            <person name="Guo W.B."/>
            <person name="Han X.H."/>
            <person name="Huang E.J."/>
            <person name="Li L.F."/>
            <person name="Wei W."/>
            <person name="Gao Y.C."/>
            <person name="Liu J.Z."/>
            <person name="Shao H.Z."/>
            <person name="Wang X."/>
            <person name="Wang C.C."/>
            <person name="Yang T.C."/>
            <person name="Huo Q.B."/>
            <person name="Li W."/>
            <person name="Chen H.Y."/>
            <person name="Chen S.E."/>
            <person name="Zhou L.G."/>
            <person name="Ni X.B."/>
            <person name="Tian J.H."/>
            <person name="Sheng Y."/>
            <person name="Liu T."/>
            <person name="Pan Y.S."/>
            <person name="Xia L.Y."/>
            <person name="Li J."/>
            <person name="Zhao F."/>
            <person name="Cao W.C."/>
        </authorList>
    </citation>
    <scope>NUCLEOTIDE SEQUENCE [LARGE SCALE GENOMIC DNA]</scope>
    <source>
        <strain evidence="3">HaeL-2018</strain>
    </source>
</reference>